<dbReference type="EMBL" id="KQ430251">
    <property type="protein sequence ID" value="KOF64433.1"/>
    <property type="molecule type" value="Genomic_DNA"/>
</dbReference>
<evidence type="ECO:0000259" key="8">
    <source>
        <dbReference type="PROSITE" id="PS50989"/>
    </source>
</evidence>
<dbReference type="OrthoDB" id="439921at2759"/>
<dbReference type="GO" id="GO:0005739">
    <property type="term" value="C:mitochondrion"/>
    <property type="evidence" value="ECO:0007669"/>
    <property type="project" value="TreeGrafter"/>
</dbReference>
<dbReference type="PROSITE" id="PS50989">
    <property type="entry name" value="COA_CT_CTER"/>
    <property type="match status" value="1"/>
</dbReference>
<dbReference type="GO" id="GO:0004485">
    <property type="term" value="F:methylcrotonoyl-CoA carboxylase activity"/>
    <property type="evidence" value="ECO:0007669"/>
    <property type="project" value="UniProtKB-EC"/>
</dbReference>
<dbReference type="PANTHER" id="PTHR22855:SF47">
    <property type="entry name" value="METHYLCROTONOYL-COA CARBOXYLASE"/>
    <property type="match status" value="1"/>
</dbReference>
<dbReference type="PANTHER" id="PTHR22855">
    <property type="entry name" value="ACETYL, PROPIONYL, PYRUVATE, AND GLUTACONYL CARBOXYLASE-RELATED"/>
    <property type="match status" value="1"/>
</dbReference>
<dbReference type="STRING" id="37653.A0A0L8FJM8"/>
<dbReference type="Pfam" id="PF01039">
    <property type="entry name" value="Carboxyl_trans"/>
    <property type="match status" value="1"/>
</dbReference>
<proteinExistence type="predicted"/>
<dbReference type="InterPro" id="IPR011762">
    <property type="entry name" value="COA_CT_N"/>
</dbReference>
<name>A0A0L8FJM8_OCTBM</name>
<feature type="domain" description="CoA carboxyltransferase N-terminal" evidence="7">
    <location>
        <begin position="94"/>
        <end position="351"/>
    </location>
</feature>
<feature type="domain" description="CoA carboxyltransferase C-terminal" evidence="8">
    <location>
        <begin position="353"/>
        <end position="600"/>
    </location>
</feature>
<dbReference type="FunFam" id="3.90.226.10:FF:000046">
    <property type="entry name" value="Geranyl-CoA carboxylase beta subunit"/>
    <property type="match status" value="1"/>
</dbReference>
<evidence type="ECO:0000256" key="1">
    <source>
        <dbReference type="ARBA" id="ARBA00025711"/>
    </source>
</evidence>
<evidence type="ECO:0000256" key="5">
    <source>
        <dbReference type="ARBA" id="ARBA00031404"/>
    </source>
</evidence>
<comment type="pathway">
    <text evidence="1">Amino-acid degradation; L-leucine degradation; (S)-3-hydroxy-3-methylglutaryl-CoA from 3-isovaleryl-CoA: step 2/3.</text>
</comment>
<organism evidence="9">
    <name type="scientific">Octopus bimaculoides</name>
    <name type="common">California two-spotted octopus</name>
    <dbReference type="NCBI Taxonomy" id="37653"/>
    <lineage>
        <taxon>Eukaryota</taxon>
        <taxon>Metazoa</taxon>
        <taxon>Spiralia</taxon>
        <taxon>Lophotrochozoa</taxon>
        <taxon>Mollusca</taxon>
        <taxon>Cephalopoda</taxon>
        <taxon>Coleoidea</taxon>
        <taxon>Octopodiformes</taxon>
        <taxon>Octopoda</taxon>
        <taxon>Incirrata</taxon>
        <taxon>Octopodidae</taxon>
        <taxon>Octopus</taxon>
    </lineage>
</organism>
<accession>A0A0L8FJM8</accession>
<dbReference type="EC" id="6.4.1.4" evidence="2"/>
<dbReference type="InterPro" id="IPR034733">
    <property type="entry name" value="AcCoA_carboxyl_beta"/>
</dbReference>
<evidence type="ECO:0000256" key="3">
    <source>
        <dbReference type="ARBA" id="ARBA00031109"/>
    </source>
</evidence>
<dbReference type="SUPFAM" id="SSF52096">
    <property type="entry name" value="ClpP/crotonase"/>
    <property type="match status" value="2"/>
</dbReference>
<dbReference type="GO" id="GO:0006552">
    <property type="term" value="P:L-leucine catabolic process"/>
    <property type="evidence" value="ECO:0007669"/>
    <property type="project" value="UniProtKB-UniPathway"/>
</dbReference>
<dbReference type="OMA" id="FAYIEGQ"/>
<dbReference type="InterPro" id="IPR011763">
    <property type="entry name" value="COA_CT_C"/>
</dbReference>
<dbReference type="AlphaFoldDB" id="A0A0L8FJM8"/>
<dbReference type="InterPro" id="IPR029045">
    <property type="entry name" value="ClpP/crotonase-like_dom_sf"/>
</dbReference>
<evidence type="ECO:0000313" key="9">
    <source>
        <dbReference type="EMBL" id="KOF64433.1"/>
    </source>
</evidence>
<dbReference type="PROSITE" id="PS50980">
    <property type="entry name" value="COA_CT_NTER"/>
    <property type="match status" value="1"/>
</dbReference>
<evidence type="ECO:0000256" key="6">
    <source>
        <dbReference type="ARBA" id="ARBA00052347"/>
    </source>
</evidence>
<evidence type="ECO:0000256" key="2">
    <source>
        <dbReference type="ARBA" id="ARBA00026116"/>
    </source>
</evidence>
<sequence>MKAFPSFSFLKHHQINRCILQFQTNREFLAVSRQHLLSKRSVNTTSNFKTSNITCQQSDADVTSRGSKSQVFPRLQNVTIDRGQDVFQKNRKQTERLVSEYKHLLNESLAGGGSRSVERHTKFHRKLLARERVKQVLDDDSSFFELLQIAGMGMEYGSIPQAGILSGIGRVHGIECLVLANDATVKGGSIFPISVKKQLRLQEIALQNRLPCIYLVDSGGAFLPLQSEIFPDKEQGGRVFYNIANMASQNIPQISVVLGHCTAGGAYMPTMSNEVVIVKRIGAIFLGGPPLVKAALGEIVSAEELGGAALHSSMSGCSDHYADTEDEAFSITREIVATLNLAPCENASVSPPPYYDPSELLGLIPEENQQVMDPYKIIARITDDSRFQEFKKRYGAGLVTGFSHINSHLVGIIASNGELSDTAATKGCHFVQLCCERDIPLVFLQNTSSLTSLGQTPPSGEYSLYMSSKIKSHAQMLASVSCATVPKITIITGNAFGQDHYLMGGRAVGPNFVFCWPNAKVGAMDVGEILQAMKQDVNMDEEAEKKMRGKLEKQSSAVYAASRLWNDGIILPEDTRQVISRCLAITQRNITKQQKPLLRM</sequence>
<protein>
    <recommendedName>
        <fullName evidence="2">methylcrotonoyl-CoA carboxylase</fullName>
        <ecNumber evidence="2">6.4.1.4</ecNumber>
    </recommendedName>
    <alternativeName>
        <fullName evidence="5">3-methylcrotonyl-CoA carboxylase 2</fullName>
    </alternativeName>
    <alternativeName>
        <fullName evidence="3">3-methylcrotonyl-CoA carboxylase non-biotin-containing subunit</fullName>
    </alternativeName>
    <alternativeName>
        <fullName evidence="4">3-methylcrotonyl-CoA:carbon dioxide ligase subunit beta</fullName>
    </alternativeName>
</protein>
<dbReference type="InterPro" id="IPR045190">
    <property type="entry name" value="MCCB/AccD1-like"/>
</dbReference>
<dbReference type="KEGG" id="obi:106882918"/>
<dbReference type="GO" id="GO:1905202">
    <property type="term" value="C:methylcrotonoyl-CoA carboxylase complex"/>
    <property type="evidence" value="ECO:0007669"/>
    <property type="project" value="TreeGrafter"/>
</dbReference>
<evidence type="ECO:0000256" key="4">
    <source>
        <dbReference type="ARBA" id="ARBA00031237"/>
    </source>
</evidence>
<reference evidence="9" key="1">
    <citation type="submission" date="2015-07" db="EMBL/GenBank/DDBJ databases">
        <title>MeaNS - Measles Nucleotide Surveillance Program.</title>
        <authorList>
            <person name="Tran T."/>
            <person name="Druce J."/>
        </authorList>
    </citation>
    <scope>NUCLEOTIDE SEQUENCE</scope>
    <source>
        <strain evidence="9">UCB-OBI-ISO-001</strain>
        <tissue evidence="9">Gonad</tissue>
    </source>
</reference>
<dbReference type="UniPathway" id="UPA00363">
    <property type="reaction ID" value="UER00861"/>
</dbReference>
<evidence type="ECO:0000259" key="7">
    <source>
        <dbReference type="PROSITE" id="PS50980"/>
    </source>
</evidence>
<comment type="catalytic activity">
    <reaction evidence="6">
        <text>3-methylbut-2-enoyl-CoA + hydrogencarbonate + ATP = 3-methyl-(2E)-glutaconyl-CoA + ADP + phosphate + H(+)</text>
        <dbReference type="Rhea" id="RHEA:13589"/>
        <dbReference type="ChEBI" id="CHEBI:15378"/>
        <dbReference type="ChEBI" id="CHEBI:17544"/>
        <dbReference type="ChEBI" id="CHEBI:30616"/>
        <dbReference type="ChEBI" id="CHEBI:43474"/>
        <dbReference type="ChEBI" id="CHEBI:57344"/>
        <dbReference type="ChEBI" id="CHEBI:57346"/>
        <dbReference type="ChEBI" id="CHEBI:456216"/>
        <dbReference type="EC" id="6.4.1.4"/>
    </reaction>
</comment>
<dbReference type="Gene3D" id="3.90.226.10">
    <property type="entry name" value="2-enoyl-CoA Hydratase, Chain A, domain 1"/>
    <property type="match status" value="2"/>
</dbReference>
<gene>
    <name evidence="9" type="ORF">OCBIM_22017301mg</name>
</gene>